<keyword evidence="2 9" id="KW-0663">Pyridoxal phosphate</keyword>
<accession>A0A2T6BAM1</accession>
<dbReference type="GO" id="GO:1903600">
    <property type="term" value="C:glutaminase complex"/>
    <property type="evidence" value="ECO:0007669"/>
    <property type="project" value="TreeGrafter"/>
</dbReference>
<dbReference type="GO" id="GO:0006543">
    <property type="term" value="P:L-glutamine catabolic process"/>
    <property type="evidence" value="ECO:0007669"/>
    <property type="project" value="UniProtKB-UniRule"/>
</dbReference>
<sequence length="195" mass="21634">MKIGVLALQGAVREHVKMLEMAGAEASPVKRPEDLEELDGLVMPGGESTTISKLMHQYDLMEPVRQMGRSGKPLFGTCAGLILLARRIEGTEDSHLGLMDITVRRNAFGRQRESFEARMDISGVADDYEAVFIRAPYITETGPEVEVLSSLGDRIVVVRQKHLLGAAFHPELTEDIRLHSHFVKMVRDSRATPVI</sequence>
<feature type="active site" description="Charge relay system" evidence="9 10">
    <location>
        <position position="169"/>
    </location>
</feature>
<comment type="catalytic activity">
    <reaction evidence="6 9">
        <text>L-glutamine + H2O = L-glutamate + NH4(+)</text>
        <dbReference type="Rhea" id="RHEA:15889"/>
        <dbReference type="ChEBI" id="CHEBI:15377"/>
        <dbReference type="ChEBI" id="CHEBI:28938"/>
        <dbReference type="ChEBI" id="CHEBI:29985"/>
        <dbReference type="ChEBI" id="CHEBI:58359"/>
        <dbReference type="EC" id="3.5.1.2"/>
    </reaction>
</comment>
<evidence type="ECO:0000256" key="4">
    <source>
        <dbReference type="ARBA" id="ARBA00023239"/>
    </source>
</evidence>
<evidence type="ECO:0000256" key="9">
    <source>
        <dbReference type="HAMAP-Rule" id="MF_01615"/>
    </source>
</evidence>
<evidence type="ECO:0000256" key="7">
    <source>
        <dbReference type="ARBA" id="ARBA00054599"/>
    </source>
</evidence>
<evidence type="ECO:0000256" key="3">
    <source>
        <dbReference type="ARBA" id="ARBA00022962"/>
    </source>
</evidence>
<dbReference type="PROSITE" id="PS51273">
    <property type="entry name" value="GATASE_TYPE_1"/>
    <property type="match status" value="1"/>
</dbReference>
<feature type="active site" description="Nucleophile" evidence="9 10">
    <location>
        <position position="78"/>
    </location>
</feature>
<dbReference type="GO" id="GO:0005829">
    <property type="term" value="C:cytosol"/>
    <property type="evidence" value="ECO:0007669"/>
    <property type="project" value="TreeGrafter"/>
</dbReference>
<dbReference type="GO" id="GO:0042823">
    <property type="term" value="P:pyridoxal phosphate biosynthetic process"/>
    <property type="evidence" value="ECO:0007669"/>
    <property type="project" value="UniProtKB-UniRule"/>
</dbReference>
<name>A0A2T6BAM1_9BACL</name>
<evidence type="ECO:0000256" key="1">
    <source>
        <dbReference type="ARBA" id="ARBA00022801"/>
    </source>
</evidence>
<dbReference type="GO" id="GO:0036381">
    <property type="term" value="F:pyridoxal 5'-phosphate synthase (glutamine hydrolysing) activity"/>
    <property type="evidence" value="ECO:0007669"/>
    <property type="project" value="UniProtKB-UniRule"/>
</dbReference>
<keyword evidence="4 9" id="KW-0456">Lyase</keyword>
<feature type="active site" description="Charge relay system" evidence="9 10">
    <location>
        <position position="171"/>
    </location>
</feature>
<comment type="caution">
    <text evidence="12">The sequence shown here is derived from an EMBL/GenBank/DDBJ whole genome shotgun (WGS) entry which is preliminary data.</text>
</comment>
<organism evidence="12 13">
    <name type="scientific">Melghirimyces profundicolus</name>
    <dbReference type="NCBI Taxonomy" id="1242148"/>
    <lineage>
        <taxon>Bacteria</taxon>
        <taxon>Bacillati</taxon>
        <taxon>Bacillota</taxon>
        <taxon>Bacilli</taxon>
        <taxon>Bacillales</taxon>
        <taxon>Thermoactinomycetaceae</taxon>
        <taxon>Melghirimyces</taxon>
    </lineage>
</organism>
<dbReference type="SUPFAM" id="SSF52317">
    <property type="entry name" value="Class I glutamine amidotransferase-like"/>
    <property type="match status" value="1"/>
</dbReference>
<keyword evidence="1 9" id="KW-0378">Hydrolase</keyword>
<dbReference type="HAMAP" id="MF_01615">
    <property type="entry name" value="PdxT"/>
    <property type="match status" value="1"/>
</dbReference>
<proteinExistence type="inferred from homology"/>
<dbReference type="Pfam" id="PF01174">
    <property type="entry name" value="SNO"/>
    <property type="match status" value="1"/>
</dbReference>
<dbReference type="RefSeq" id="WP_108025852.1">
    <property type="nucleotide sequence ID" value="NZ_QBKR01000029.1"/>
</dbReference>
<dbReference type="InterPro" id="IPR002161">
    <property type="entry name" value="PdxT/SNO"/>
</dbReference>
<dbReference type="EC" id="4.3.3.6" evidence="9"/>
<dbReference type="NCBIfam" id="TIGR03800">
    <property type="entry name" value="PLP_synth_Pdx2"/>
    <property type="match status" value="1"/>
</dbReference>
<dbReference type="Gene3D" id="3.40.50.880">
    <property type="match status" value="1"/>
</dbReference>
<reference evidence="12 13" key="1">
    <citation type="submission" date="2018-04" db="EMBL/GenBank/DDBJ databases">
        <title>Genomic Encyclopedia of Archaeal and Bacterial Type Strains, Phase II (KMG-II): from individual species to whole genera.</title>
        <authorList>
            <person name="Goeker M."/>
        </authorList>
    </citation>
    <scope>NUCLEOTIDE SEQUENCE [LARGE SCALE GENOMIC DNA]</scope>
    <source>
        <strain evidence="12 13">DSM 45787</strain>
    </source>
</reference>
<dbReference type="GO" id="GO:0008614">
    <property type="term" value="P:pyridoxine metabolic process"/>
    <property type="evidence" value="ECO:0007669"/>
    <property type="project" value="TreeGrafter"/>
</dbReference>
<comment type="similarity">
    <text evidence="9">Belongs to the glutaminase PdxT/SNO family.</text>
</comment>
<evidence type="ECO:0000256" key="11">
    <source>
        <dbReference type="PIRSR" id="PIRSR005639-2"/>
    </source>
</evidence>
<keyword evidence="13" id="KW-1185">Reference proteome</keyword>
<keyword evidence="3 9" id="KW-0315">Glutamine amidotransferase</keyword>
<evidence type="ECO:0000256" key="10">
    <source>
        <dbReference type="PIRSR" id="PIRSR005639-1"/>
    </source>
</evidence>
<dbReference type="InterPro" id="IPR029062">
    <property type="entry name" value="Class_I_gatase-like"/>
</dbReference>
<evidence type="ECO:0000256" key="6">
    <source>
        <dbReference type="ARBA" id="ARBA00049534"/>
    </source>
</evidence>
<gene>
    <name evidence="9" type="primary">pdxT</name>
    <name evidence="12" type="ORF">C8P63_12924</name>
</gene>
<feature type="binding site" evidence="9 11">
    <location>
        <begin position="46"/>
        <end position="48"/>
    </location>
    <ligand>
        <name>L-glutamine</name>
        <dbReference type="ChEBI" id="CHEBI:58359"/>
    </ligand>
</feature>
<feature type="binding site" evidence="9 11">
    <location>
        <begin position="133"/>
        <end position="134"/>
    </location>
    <ligand>
        <name>L-glutamine</name>
        <dbReference type="ChEBI" id="CHEBI:58359"/>
    </ligand>
</feature>
<dbReference type="Proteomes" id="UP000244240">
    <property type="component" value="Unassembled WGS sequence"/>
</dbReference>
<comment type="function">
    <text evidence="7 9">Catalyzes the hydrolysis of glutamine to glutamate and ammonia as part of the biosynthesis of pyridoxal 5'-phosphate. The resulting ammonia molecule is channeled to the active site of PdxS.</text>
</comment>
<dbReference type="EMBL" id="QBKR01000029">
    <property type="protein sequence ID" value="PTX53078.1"/>
    <property type="molecule type" value="Genomic_DNA"/>
</dbReference>
<protein>
    <recommendedName>
        <fullName evidence="9">Pyridoxal 5'-phosphate synthase subunit PdxT</fullName>
        <ecNumber evidence="9">4.3.3.6</ecNumber>
    </recommendedName>
    <alternativeName>
        <fullName evidence="9">Pdx2</fullName>
    </alternativeName>
    <alternativeName>
        <fullName evidence="9">Pyridoxal 5'-phosphate synthase glutaminase subunit</fullName>
        <ecNumber evidence="9">3.5.1.2</ecNumber>
    </alternativeName>
</protein>
<dbReference type="PROSITE" id="PS51130">
    <property type="entry name" value="PDXT_SNO_2"/>
    <property type="match status" value="1"/>
</dbReference>
<evidence type="ECO:0000256" key="5">
    <source>
        <dbReference type="ARBA" id="ARBA00047992"/>
    </source>
</evidence>
<comment type="pathway">
    <text evidence="9">Cofactor biosynthesis; pyridoxal 5'-phosphate biosynthesis.</text>
</comment>
<dbReference type="AlphaFoldDB" id="A0A2T6BAM1"/>
<evidence type="ECO:0000256" key="2">
    <source>
        <dbReference type="ARBA" id="ARBA00022898"/>
    </source>
</evidence>
<dbReference type="CDD" id="cd01749">
    <property type="entry name" value="GATase1_PB"/>
    <property type="match status" value="1"/>
</dbReference>
<dbReference type="UniPathway" id="UPA00245"/>
<dbReference type="GO" id="GO:0004359">
    <property type="term" value="F:glutaminase activity"/>
    <property type="evidence" value="ECO:0007669"/>
    <property type="project" value="UniProtKB-UniRule"/>
</dbReference>
<comment type="subunit">
    <text evidence="8 9">In the presence of PdxS, forms a dodecamer of heterodimers. Only shows activity in the heterodimer.</text>
</comment>
<dbReference type="PANTHER" id="PTHR31559">
    <property type="entry name" value="PYRIDOXAL 5'-PHOSPHATE SYNTHASE SUBUNIT SNO"/>
    <property type="match status" value="1"/>
</dbReference>
<evidence type="ECO:0000313" key="13">
    <source>
        <dbReference type="Proteomes" id="UP000244240"/>
    </source>
</evidence>
<evidence type="ECO:0000256" key="8">
    <source>
        <dbReference type="ARBA" id="ARBA00064749"/>
    </source>
</evidence>
<dbReference type="PANTHER" id="PTHR31559:SF0">
    <property type="entry name" value="PYRIDOXAL 5'-PHOSPHATE SYNTHASE SUBUNIT SNO1-RELATED"/>
    <property type="match status" value="1"/>
</dbReference>
<dbReference type="EC" id="3.5.1.2" evidence="9"/>
<dbReference type="FunFam" id="3.40.50.880:FF:000010">
    <property type="entry name" value="uncharacterized protein LOC100176842 isoform X2"/>
    <property type="match status" value="1"/>
</dbReference>
<dbReference type="PIRSF" id="PIRSF005639">
    <property type="entry name" value="Glut_amidoT_SNO"/>
    <property type="match status" value="1"/>
</dbReference>
<evidence type="ECO:0000313" key="12">
    <source>
        <dbReference type="EMBL" id="PTX53078.1"/>
    </source>
</evidence>
<feature type="binding site" evidence="9 11">
    <location>
        <position position="105"/>
    </location>
    <ligand>
        <name>L-glutamine</name>
        <dbReference type="ChEBI" id="CHEBI:58359"/>
    </ligand>
</feature>
<dbReference type="OrthoDB" id="9810320at2"/>
<comment type="catalytic activity">
    <reaction evidence="5 9">
        <text>aldehydo-D-ribose 5-phosphate + D-glyceraldehyde 3-phosphate + L-glutamine = pyridoxal 5'-phosphate + L-glutamate + phosphate + 3 H2O + H(+)</text>
        <dbReference type="Rhea" id="RHEA:31507"/>
        <dbReference type="ChEBI" id="CHEBI:15377"/>
        <dbReference type="ChEBI" id="CHEBI:15378"/>
        <dbReference type="ChEBI" id="CHEBI:29985"/>
        <dbReference type="ChEBI" id="CHEBI:43474"/>
        <dbReference type="ChEBI" id="CHEBI:58273"/>
        <dbReference type="ChEBI" id="CHEBI:58359"/>
        <dbReference type="ChEBI" id="CHEBI:59776"/>
        <dbReference type="ChEBI" id="CHEBI:597326"/>
        <dbReference type="EC" id="4.3.3.6"/>
    </reaction>
</comment>